<dbReference type="EMBL" id="FUWY01000004">
    <property type="protein sequence ID" value="SJZ78745.1"/>
    <property type="molecule type" value="Genomic_DNA"/>
</dbReference>
<dbReference type="InterPro" id="IPR046117">
    <property type="entry name" value="DUF6054"/>
</dbReference>
<dbReference type="Pfam" id="PF19524">
    <property type="entry name" value="DUF6054"/>
    <property type="match status" value="1"/>
</dbReference>
<dbReference type="AlphaFoldDB" id="A0A1T4NHX5"/>
<evidence type="ECO:0000313" key="1">
    <source>
        <dbReference type="EMBL" id="SJZ78745.1"/>
    </source>
</evidence>
<dbReference type="STRING" id="118967.SAMN02745191_1638"/>
<dbReference type="RefSeq" id="WP_078712031.1">
    <property type="nucleotide sequence ID" value="NZ_FUWY01000004.1"/>
</dbReference>
<gene>
    <name evidence="1" type="ORF">SAMN02745191_1638</name>
</gene>
<protein>
    <submittedName>
        <fullName evidence="1">Uncharacterized protein</fullName>
    </submittedName>
</protein>
<dbReference type="Proteomes" id="UP000243297">
    <property type="component" value="Unassembled WGS sequence"/>
</dbReference>
<evidence type="ECO:0000313" key="2">
    <source>
        <dbReference type="Proteomes" id="UP000243297"/>
    </source>
</evidence>
<name>A0A1T4NHX5_9FIRM</name>
<proteinExistence type="predicted"/>
<sequence length="114" mass="12952">MKIEKFKIEKENGLQLIQIIKSDYKREFPDCFIESTSINDVISINIFMEQYFFRNNSSTGVSVSLLASEQKIEVLVVSLGAGSGILDLSWGAENKSVKGIHKFFIDHGFECTYF</sequence>
<reference evidence="2" key="1">
    <citation type="submission" date="2017-02" db="EMBL/GenBank/DDBJ databases">
        <authorList>
            <person name="Varghese N."/>
            <person name="Submissions S."/>
        </authorList>
    </citation>
    <scope>NUCLEOTIDE SEQUENCE [LARGE SCALE GENOMIC DNA]</scope>
    <source>
        <strain evidence="2">ATCC 25662</strain>
    </source>
</reference>
<organism evidence="1 2">
    <name type="scientific">Anaerorhabdus furcosa</name>
    <dbReference type="NCBI Taxonomy" id="118967"/>
    <lineage>
        <taxon>Bacteria</taxon>
        <taxon>Bacillati</taxon>
        <taxon>Bacillota</taxon>
        <taxon>Erysipelotrichia</taxon>
        <taxon>Erysipelotrichales</taxon>
        <taxon>Erysipelotrichaceae</taxon>
        <taxon>Anaerorhabdus</taxon>
    </lineage>
</organism>
<accession>A0A1T4NHX5</accession>
<keyword evidence="2" id="KW-1185">Reference proteome</keyword>